<gene>
    <name evidence="1" type="ORF">GSI_07875</name>
</gene>
<comment type="caution">
    <text evidence="1">The sequence shown here is derived from an EMBL/GenBank/DDBJ whole genome shotgun (WGS) entry which is preliminary data.</text>
</comment>
<dbReference type="AlphaFoldDB" id="A0A2G8S898"/>
<organism evidence="1 2">
    <name type="scientific">Ganoderma sinense ZZ0214-1</name>
    <dbReference type="NCBI Taxonomy" id="1077348"/>
    <lineage>
        <taxon>Eukaryota</taxon>
        <taxon>Fungi</taxon>
        <taxon>Dikarya</taxon>
        <taxon>Basidiomycota</taxon>
        <taxon>Agaricomycotina</taxon>
        <taxon>Agaricomycetes</taxon>
        <taxon>Polyporales</taxon>
        <taxon>Polyporaceae</taxon>
        <taxon>Ganoderma</taxon>
    </lineage>
</organism>
<sequence length="267" mass="30031">MPWIDGDDLRHCLNLAWEHLNSLRPPPSVDFSPTAEIYGIFALGHIAHLEGNRLSRRVEKHPNLGVVQELASWARREYRAGTQPEVFTTPAGRVKGVKDLDYTVFLVKTPADGFAIWRYDLRCTWANKQSRKAASAMLSRSVGAAAPRTVPFHDVALMTLFVSEELDGSMSSIVCPSFLRDKSLMVDFASFMSWSMIARWGSTFVGVLRTNTIVERYFICLLAFKWLGGRYCHYASIFGLHEAIVSDSTGQVEHQKSKTGDGWPMRT</sequence>
<dbReference type="OrthoDB" id="2756160at2759"/>
<dbReference type="Proteomes" id="UP000230002">
    <property type="component" value="Unassembled WGS sequence"/>
</dbReference>
<keyword evidence="2" id="KW-1185">Reference proteome</keyword>
<proteinExistence type="predicted"/>
<protein>
    <submittedName>
        <fullName evidence="1">Uncharacterized protein</fullName>
    </submittedName>
</protein>
<accession>A0A2G8S898</accession>
<evidence type="ECO:0000313" key="2">
    <source>
        <dbReference type="Proteomes" id="UP000230002"/>
    </source>
</evidence>
<name>A0A2G8S898_9APHY</name>
<dbReference type="EMBL" id="AYKW01000017">
    <property type="protein sequence ID" value="PIL29964.1"/>
    <property type="molecule type" value="Genomic_DNA"/>
</dbReference>
<evidence type="ECO:0000313" key="1">
    <source>
        <dbReference type="EMBL" id="PIL29964.1"/>
    </source>
</evidence>
<reference evidence="1 2" key="1">
    <citation type="journal article" date="2015" name="Sci. Rep.">
        <title>Chromosome-level genome map provides insights into diverse defense mechanisms in the medicinal fungus Ganoderma sinense.</title>
        <authorList>
            <person name="Zhu Y."/>
            <person name="Xu J."/>
            <person name="Sun C."/>
            <person name="Zhou S."/>
            <person name="Xu H."/>
            <person name="Nelson D.R."/>
            <person name="Qian J."/>
            <person name="Song J."/>
            <person name="Luo H."/>
            <person name="Xiang L."/>
            <person name="Li Y."/>
            <person name="Xu Z."/>
            <person name="Ji A."/>
            <person name="Wang L."/>
            <person name="Lu S."/>
            <person name="Hayward A."/>
            <person name="Sun W."/>
            <person name="Li X."/>
            <person name="Schwartz D.C."/>
            <person name="Wang Y."/>
            <person name="Chen S."/>
        </authorList>
    </citation>
    <scope>NUCLEOTIDE SEQUENCE [LARGE SCALE GENOMIC DNA]</scope>
    <source>
        <strain evidence="1 2">ZZ0214-1</strain>
    </source>
</reference>